<organism evidence="1 2">
    <name type="scientific">Breoghania corrubedonensis</name>
    <dbReference type="NCBI Taxonomy" id="665038"/>
    <lineage>
        <taxon>Bacteria</taxon>
        <taxon>Pseudomonadati</taxon>
        <taxon>Pseudomonadota</taxon>
        <taxon>Alphaproteobacteria</taxon>
        <taxon>Hyphomicrobiales</taxon>
        <taxon>Stappiaceae</taxon>
        <taxon>Breoghania</taxon>
    </lineage>
</organism>
<reference evidence="1 2" key="1">
    <citation type="submission" date="2018-04" db="EMBL/GenBank/DDBJ databases">
        <title>Genomic Encyclopedia of Archaeal and Bacterial Type Strains, Phase II (KMG-II): from individual species to whole genera.</title>
        <authorList>
            <person name="Goeker M."/>
        </authorList>
    </citation>
    <scope>NUCLEOTIDE SEQUENCE [LARGE SCALE GENOMIC DNA]</scope>
    <source>
        <strain evidence="1 2">DSM 23382</strain>
    </source>
</reference>
<dbReference type="Gene3D" id="3.40.50.300">
    <property type="entry name" value="P-loop containing nucleotide triphosphate hydrolases"/>
    <property type="match status" value="1"/>
</dbReference>
<dbReference type="InterPro" id="IPR027417">
    <property type="entry name" value="P-loop_NTPase"/>
</dbReference>
<evidence type="ECO:0000313" key="2">
    <source>
        <dbReference type="Proteomes" id="UP000244081"/>
    </source>
</evidence>
<dbReference type="GO" id="GO:0008146">
    <property type="term" value="F:sulfotransferase activity"/>
    <property type="evidence" value="ECO:0007669"/>
    <property type="project" value="InterPro"/>
</dbReference>
<proteinExistence type="predicted"/>
<keyword evidence="2" id="KW-1185">Reference proteome</keyword>
<name>A0A2T5VCI4_9HYPH</name>
<sequence length="247" mass="29144">MYLRLKQIRNRLAYVATVTGLRSRKHFFIHIPKNGGMSVRKASQLEGRILLANRKHLRSTAYGNALFETMKRDGLAPGFEHARLRDVNVYVRKANTPFAVVRNPWSRTVSRFTFGQQQLPPDEQKDAYTVARFEAFLEERHIWGDRDFYWHRAIRGWYPQHDYVVDESGAIAVDILRQERLSADLVRYFGLENEIDRRNVSEGPKKDYRSYYTDRTIQIIADWYAKDIETFGFDFDTTATRNTFFDD</sequence>
<comment type="caution">
    <text evidence="1">The sequence shown here is derived from an EMBL/GenBank/DDBJ whole genome shotgun (WGS) entry which is preliminary data.</text>
</comment>
<accession>A0A2T5VCI4</accession>
<dbReference type="RefSeq" id="WP_107989316.1">
    <property type="nucleotide sequence ID" value="NZ_QAYG01000002.1"/>
</dbReference>
<dbReference type="Pfam" id="PF03567">
    <property type="entry name" value="Sulfotransfer_2"/>
    <property type="match status" value="1"/>
</dbReference>
<evidence type="ECO:0008006" key="3">
    <source>
        <dbReference type="Google" id="ProtNLM"/>
    </source>
</evidence>
<dbReference type="EMBL" id="QAYG01000002">
    <property type="protein sequence ID" value="PTW61456.1"/>
    <property type="molecule type" value="Genomic_DNA"/>
</dbReference>
<dbReference type="OrthoDB" id="288532at2"/>
<dbReference type="GO" id="GO:0016020">
    <property type="term" value="C:membrane"/>
    <property type="evidence" value="ECO:0007669"/>
    <property type="project" value="InterPro"/>
</dbReference>
<dbReference type="InterPro" id="IPR005331">
    <property type="entry name" value="Sulfotransferase"/>
</dbReference>
<dbReference type="Proteomes" id="UP000244081">
    <property type="component" value="Unassembled WGS sequence"/>
</dbReference>
<dbReference type="SUPFAM" id="SSF52540">
    <property type="entry name" value="P-loop containing nucleoside triphosphate hydrolases"/>
    <property type="match status" value="1"/>
</dbReference>
<dbReference type="AlphaFoldDB" id="A0A2T5VCI4"/>
<gene>
    <name evidence="1" type="ORF">C8N35_102166</name>
</gene>
<protein>
    <recommendedName>
        <fullName evidence="3">Sulfotransferase family protein</fullName>
    </recommendedName>
</protein>
<evidence type="ECO:0000313" key="1">
    <source>
        <dbReference type="EMBL" id="PTW61456.1"/>
    </source>
</evidence>